<reference evidence="1 2" key="1">
    <citation type="submission" date="2021-03" db="EMBL/GenBank/DDBJ databases">
        <title>Genomic Encyclopedia of Type Strains, Phase IV (KMG-IV): sequencing the most valuable type-strain genomes for metagenomic binning, comparative biology and taxonomic classification.</title>
        <authorList>
            <person name="Goeker M."/>
        </authorList>
    </citation>
    <scope>NUCLEOTIDE SEQUENCE [LARGE SCALE GENOMIC DNA]</scope>
    <source>
        <strain evidence="1 2">DSM 26427</strain>
    </source>
</reference>
<dbReference type="Proteomes" id="UP000823786">
    <property type="component" value="Unassembled WGS sequence"/>
</dbReference>
<dbReference type="EMBL" id="JAGGJV010000006">
    <property type="protein sequence ID" value="MBP1859943.1"/>
    <property type="molecule type" value="Genomic_DNA"/>
</dbReference>
<evidence type="ECO:0000313" key="2">
    <source>
        <dbReference type="Proteomes" id="UP000823786"/>
    </source>
</evidence>
<gene>
    <name evidence="1" type="ORF">J2Z75_003464</name>
</gene>
<name>A0ABS4EPS4_9HYPH</name>
<organism evidence="1 2">
    <name type="scientific">Rhizobium herbae</name>
    <dbReference type="NCBI Taxonomy" id="508661"/>
    <lineage>
        <taxon>Bacteria</taxon>
        <taxon>Pseudomonadati</taxon>
        <taxon>Pseudomonadota</taxon>
        <taxon>Alphaproteobacteria</taxon>
        <taxon>Hyphomicrobiales</taxon>
        <taxon>Rhizobiaceae</taxon>
        <taxon>Rhizobium/Agrobacterium group</taxon>
        <taxon>Rhizobium</taxon>
    </lineage>
</organism>
<proteinExistence type="predicted"/>
<evidence type="ECO:0000313" key="1">
    <source>
        <dbReference type="EMBL" id="MBP1859943.1"/>
    </source>
</evidence>
<protein>
    <submittedName>
        <fullName evidence="1">Uncharacterized protein</fullName>
    </submittedName>
</protein>
<accession>A0ABS4EPS4</accession>
<dbReference type="RefSeq" id="WP_209853961.1">
    <property type="nucleotide sequence ID" value="NZ_JAGGJV010000006.1"/>
</dbReference>
<keyword evidence="2" id="KW-1185">Reference proteome</keyword>
<comment type="caution">
    <text evidence="1">The sequence shown here is derived from an EMBL/GenBank/DDBJ whole genome shotgun (WGS) entry which is preliminary data.</text>
</comment>
<sequence length="852" mass="94734">MEPDGLAAGATLWPVAPGEALNRWHVSAADVEYFPGKARPMPDAIDYRFINGWVATGDLPCREALRARLLTRDIQLPESIDFSNIYLGGEDARVDFSTFCFRPLLIRRWMRCIVNANMAQMVRFAAETCGGMHVWLNEKKVLAHEPYDRNIAHSATFSADIPQGESILTVFLEDLHERDTSCFFRLTLLEGKGLAAGIQAEIDSHSMREVEATLNGLRTDRLFYDKGTVRVIADYLPDRPVEIELGPDWHPSETVTMNVLPDGVGKTAQPIRFTISKDSPTADLFDIAGLRAGCISLTFVVQIGGVRIERGLGTSILPPPLSLDQSHIADRKRAALDVMAAGGKNEPSRALVLLALNKEPEQALGLIESALPSVIERHDCADFWLLPLLWIYRKYEGTQLPDETWQTLRSVILDFRYWLDEPGNDVMWYWSENHVLCFHIAQYLAGDLFPDEIFANSGKTGAQHRAQAEARLHRWFDAVDAHGLAEWNSAAYYPIDFLGLFTLFENADDPRLKERTAKLLDEIFVMTALHTLESVPSGSQGRIYEKELFAGSATELASVAAIAFGGTWYAGHDRAAALFALSDYEPPTITSSFAFPPKGRRLTARYTQGLNMNAKLSLWKCADAQLSSVAEYKTGELGHQQHMADIQLAGHMLARFWINHPGDLKVWGGSRPSYWAGNGINPRVAQYDNVALTLFDLTRQPHPIRFTHVFVPVELCDEVVVETNWIFARVADGYVGIYGSSALEALQHGLFAGMEWRMHAEKAGWLMMAGSAETHGEFSAFRESCLALAPHFDAEAVSLTLDHPEGRLLLPFEGELQRVGTPMPFSPLSTVPQIGADGGALYPWTDIKEFSA</sequence>